<organism evidence="3 4">
    <name type="scientific">Mesorhabditis spiculigera</name>
    <dbReference type="NCBI Taxonomy" id="96644"/>
    <lineage>
        <taxon>Eukaryota</taxon>
        <taxon>Metazoa</taxon>
        <taxon>Ecdysozoa</taxon>
        <taxon>Nematoda</taxon>
        <taxon>Chromadorea</taxon>
        <taxon>Rhabditida</taxon>
        <taxon>Rhabditina</taxon>
        <taxon>Rhabditomorpha</taxon>
        <taxon>Rhabditoidea</taxon>
        <taxon>Rhabditidae</taxon>
        <taxon>Mesorhabditinae</taxon>
        <taxon>Mesorhabditis</taxon>
    </lineage>
</organism>
<evidence type="ECO:0000313" key="4">
    <source>
        <dbReference type="Proteomes" id="UP001177023"/>
    </source>
</evidence>
<sequence>MAYGTPMAGYMPVKTDSSEESSPSSRPKYENPEDEHRYRQKRDRNNEAAKKSRKQRKAREEQAVQAAQRLEQEKQELLQILQCKEQEARLKDETIDRLQKQIMEMGGYTTITQTYTTAQFNADPFVTMMGKNIPAR</sequence>
<dbReference type="EMBL" id="CATQJA010002655">
    <property type="protein sequence ID" value="CAJ0579168.1"/>
    <property type="molecule type" value="Genomic_DNA"/>
</dbReference>
<dbReference type="PROSITE" id="PS50217">
    <property type="entry name" value="BZIP"/>
    <property type="match status" value="1"/>
</dbReference>
<dbReference type="SUPFAM" id="SSF57959">
    <property type="entry name" value="Leucine zipper domain"/>
    <property type="match status" value="1"/>
</dbReference>
<reference evidence="3" key="1">
    <citation type="submission" date="2023-06" db="EMBL/GenBank/DDBJ databases">
        <authorList>
            <person name="Delattre M."/>
        </authorList>
    </citation>
    <scope>NUCLEOTIDE SEQUENCE</scope>
    <source>
        <strain evidence="3">AF72</strain>
    </source>
</reference>
<evidence type="ECO:0000259" key="2">
    <source>
        <dbReference type="PROSITE" id="PS50217"/>
    </source>
</evidence>
<dbReference type="GO" id="GO:0000978">
    <property type="term" value="F:RNA polymerase II cis-regulatory region sequence-specific DNA binding"/>
    <property type="evidence" value="ECO:0007669"/>
    <property type="project" value="TreeGrafter"/>
</dbReference>
<proteinExistence type="predicted"/>
<dbReference type="InterPro" id="IPR046347">
    <property type="entry name" value="bZIP_sf"/>
</dbReference>
<feature type="compositionally biased region" description="Basic and acidic residues" evidence="1">
    <location>
        <begin position="27"/>
        <end position="50"/>
    </location>
</feature>
<feature type="region of interest" description="Disordered" evidence="1">
    <location>
        <begin position="1"/>
        <end position="65"/>
    </location>
</feature>
<dbReference type="GO" id="GO:0000981">
    <property type="term" value="F:DNA-binding transcription factor activity, RNA polymerase II-specific"/>
    <property type="evidence" value="ECO:0007669"/>
    <property type="project" value="TreeGrafter"/>
</dbReference>
<protein>
    <recommendedName>
        <fullName evidence="2">BZIP domain-containing protein</fullName>
    </recommendedName>
</protein>
<dbReference type="InterPro" id="IPR004827">
    <property type="entry name" value="bZIP"/>
</dbReference>
<gene>
    <name evidence="3" type="ORF">MSPICULIGERA_LOCUS17398</name>
</gene>
<dbReference type="AlphaFoldDB" id="A0AA36G5S4"/>
<dbReference type="PANTHER" id="PTHR23334:SF43">
    <property type="entry name" value="CCAAT_ENHANCER-BINDING PROTEIN HOMOLOG 1-RELATED"/>
    <property type="match status" value="1"/>
</dbReference>
<dbReference type="GO" id="GO:0006351">
    <property type="term" value="P:DNA-templated transcription"/>
    <property type="evidence" value="ECO:0007669"/>
    <property type="project" value="InterPro"/>
</dbReference>
<dbReference type="SMART" id="SM00338">
    <property type="entry name" value="BRLZ"/>
    <property type="match status" value="1"/>
</dbReference>
<feature type="non-terminal residue" evidence="3">
    <location>
        <position position="1"/>
    </location>
</feature>
<dbReference type="Pfam" id="PF07716">
    <property type="entry name" value="bZIP_2"/>
    <property type="match status" value="1"/>
</dbReference>
<comment type="caution">
    <text evidence="3">The sequence shown here is derived from an EMBL/GenBank/DDBJ whole genome shotgun (WGS) entry which is preliminary data.</text>
</comment>
<name>A0AA36G5S4_9BILA</name>
<feature type="domain" description="BZIP" evidence="2">
    <location>
        <begin position="35"/>
        <end position="77"/>
    </location>
</feature>
<keyword evidence="4" id="KW-1185">Reference proteome</keyword>
<dbReference type="InterPro" id="IPR031106">
    <property type="entry name" value="C/EBP"/>
</dbReference>
<dbReference type="Gene3D" id="1.20.5.170">
    <property type="match status" value="1"/>
</dbReference>
<evidence type="ECO:0000256" key="1">
    <source>
        <dbReference type="SAM" id="MobiDB-lite"/>
    </source>
</evidence>
<evidence type="ECO:0000313" key="3">
    <source>
        <dbReference type="EMBL" id="CAJ0579168.1"/>
    </source>
</evidence>
<dbReference type="PANTHER" id="PTHR23334">
    <property type="entry name" value="CCAAT/ENHANCER BINDING PROTEIN"/>
    <property type="match status" value="1"/>
</dbReference>
<accession>A0AA36G5S4</accession>
<dbReference type="Proteomes" id="UP001177023">
    <property type="component" value="Unassembled WGS sequence"/>
</dbReference>